<proteinExistence type="predicted"/>
<feature type="region of interest" description="Disordered" evidence="1">
    <location>
        <begin position="148"/>
        <end position="168"/>
    </location>
</feature>
<dbReference type="HOGENOM" id="CLU_1289267_0_0_1"/>
<dbReference type="eggNOG" id="ENOG502REM5">
    <property type="taxonomic scope" value="Eukaryota"/>
</dbReference>
<organism evidence="3 4">
    <name type="scientific">Thermothelomyces thermophilus (strain ATCC 42464 / BCRC 31852 / DSM 1799)</name>
    <name type="common">Sporotrichum thermophile</name>
    <dbReference type="NCBI Taxonomy" id="573729"/>
    <lineage>
        <taxon>Eukaryota</taxon>
        <taxon>Fungi</taxon>
        <taxon>Dikarya</taxon>
        <taxon>Ascomycota</taxon>
        <taxon>Pezizomycotina</taxon>
        <taxon>Sordariomycetes</taxon>
        <taxon>Sordariomycetidae</taxon>
        <taxon>Sordariales</taxon>
        <taxon>Chaetomiaceae</taxon>
        <taxon>Thermothelomyces</taxon>
    </lineage>
</organism>
<dbReference type="OMA" id="YVVPTNP"/>
<dbReference type="STRING" id="573729.G2QPH7"/>
<protein>
    <submittedName>
        <fullName evidence="3">Uncharacterized protein</fullName>
    </submittedName>
</protein>
<name>G2QPH7_THET4</name>
<evidence type="ECO:0000313" key="3">
    <source>
        <dbReference type="EMBL" id="AEO61490.1"/>
    </source>
</evidence>
<keyword evidence="4" id="KW-1185">Reference proteome</keyword>
<feature type="chain" id="PRO_5003436519" evidence="2">
    <location>
        <begin position="17"/>
        <end position="231"/>
    </location>
</feature>
<gene>
    <name evidence="3" type="ORF">MYCTH_2311687</name>
</gene>
<dbReference type="EMBL" id="CP003008">
    <property type="protein sequence ID" value="AEO61490.1"/>
    <property type="molecule type" value="Genomic_DNA"/>
</dbReference>
<sequence>MRFAALLTGFLAAAQAEKNYFFRYSGGNDIIDHQRLRSNISIQHTSPGVTLPPYNPKDHFMRLYPNATAHPPAVALVIVPTNPHPPPVPGYYGLSDREGVPDAYRLVYSYRLDEEGPGFKYAGWRLRPAGPGSEPGTLRLRYPIGEGRAAAGEEEEEEEEEEGKGGHGKWRWIAVKEKDGDGDYDKWVPWYVKRCAANGAVLATWDYVNVDLELVEAKGAVNSSAPGGVNE</sequence>
<dbReference type="GeneID" id="11506864"/>
<dbReference type="AlphaFoldDB" id="G2QPH7"/>
<dbReference type="KEGG" id="mtm:MYCTH_2311687"/>
<dbReference type="OrthoDB" id="4563802at2759"/>
<evidence type="ECO:0000313" key="4">
    <source>
        <dbReference type="Proteomes" id="UP000007322"/>
    </source>
</evidence>
<dbReference type="InParanoid" id="G2QPH7"/>
<evidence type="ECO:0000256" key="1">
    <source>
        <dbReference type="SAM" id="MobiDB-lite"/>
    </source>
</evidence>
<accession>G2QPH7</accession>
<reference evidence="3 4" key="1">
    <citation type="journal article" date="2011" name="Nat. Biotechnol.">
        <title>Comparative genomic analysis of the thermophilic biomass-degrading fungi Myceliophthora thermophila and Thielavia terrestris.</title>
        <authorList>
            <person name="Berka R.M."/>
            <person name="Grigoriev I.V."/>
            <person name="Otillar R."/>
            <person name="Salamov A."/>
            <person name="Grimwood J."/>
            <person name="Reid I."/>
            <person name="Ishmael N."/>
            <person name="John T."/>
            <person name="Darmond C."/>
            <person name="Moisan M.-C."/>
            <person name="Henrissat B."/>
            <person name="Coutinho P.M."/>
            <person name="Lombard V."/>
            <person name="Natvig D.O."/>
            <person name="Lindquist E."/>
            <person name="Schmutz J."/>
            <person name="Lucas S."/>
            <person name="Harris P."/>
            <person name="Powlowski J."/>
            <person name="Bellemare A."/>
            <person name="Taylor D."/>
            <person name="Butler G."/>
            <person name="de Vries R.P."/>
            <person name="Allijn I.E."/>
            <person name="van den Brink J."/>
            <person name="Ushinsky S."/>
            <person name="Storms R."/>
            <person name="Powell A.J."/>
            <person name="Paulsen I.T."/>
            <person name="Elbourne L.D.H."/>
            <person name="Baker S.E."/>
            <person name="Magnuson J."/>
            <person name="LaBoissiere S."/>
            <person name="Clutterbuck A.J."/>
            <person name="Martinez D."/>
            <person name="Wogulis M."/>
            <person name="de Leon A.L."/>
            <person name="Rey M.W."/>
            <person name="Tsang A."/>
        </authorList>
    </citation>
    <scope>NUCLEOTIDE SEQUENCE [LARGE SCALE GENOMIC DNA]</scope>
    <source>
        <strain evidence="4">ATCC 42464 / BCRC 31852 / DSM 1799</strain>
    </source>
</reference>
<evidence type="ECO:0000256" key="2">
    <source>
        <dbReference type="SAM" id="SignalP"/>
    </source>
</evidence>
<dbReference type="Proteomes" id="UP000007322">
    <property type="component" value="Chromosome 7"/>
</dbReference>
<dbReference type="VEuPathDB" id="FungiDB:MYCTH_2311687"/>
<dbReference type="RefSeq" id="XP_003666735.1">
    <property type="nucleotide sequence ID" value="XM_003666687.1"/>
</dbReference>
<keyword evidence="2" id="KW-0732">Signal</keyword>
<feature type="compositionally biased region" description="Acidic residues" evidence="1">
    <location>
        <begin position="152"/>
        <end position="162"/>
    </location>
</feature>
<feature type="signal peptide" evidence="2">
    <location>
        <begin position="1"/>
        <end position="16"/>
    </location>
</feature>